<feature type="region of interest" description="Disordered" evidence="9">
    <location>
        <begin position="22"/>
        <end position="78"/>
    </location>
</feature>
<evidence type="ECO:0000256" key="8">
    <source>
        <dbReference type="ARBA" id="ARBA00023157"/>
    </source>
</evidence>
<evidence type="ECO:0000313" key="12">
    <source>
        <dbReference type="EMBL" id="MBG6086495.1"/>
    </source>
</evidence>
<reference evidence="12" key="1">
    <citation type="submission" date="2020-11" db="EMBL/GenBank/DDBJ databases">
        <title>Sequencing the genomes of 1000 actinobacteria strains.</title>
        <authorList>
            <person name="Klenk H.-P."/>
        </authorList>
    </citation>
    <scope>NUCLEOTIDE SEQUENCE</scope>
    <source>
        <strain evidence="12">DSM 43175</strain>
    </source>
</reference>
<dbReference type="Gene3D" id="3.40.390.10">
    <property type="entry name" value="Collagenase (Catalytic Domain)"/>
    <property type="match status" value="1"/>
</dbReference>
<comment type="similarity">
    <text evidence="1">Belongs to the peptidase M43B family.</text>
</comment>
<dbReference type="EMBL" id="JADOUA010000001">
    <property type="protein sequence ID" value="MBG6086495.1"/>
    <property type="molecule type" value="Genomic_DNA"/>
</dbReference>
<feature type="compositionally biased region" description="Low complexity" evidence="9">
    <location>
        <begin position="22"/>
        <end position="34"/>
    </location>
</feature>
<dbReference type="Proteomes" id="UP000614047">
    <property type="component" value="Unassembled WGS sequence"/>
</dbReference>
<keyword evidence="8" id="KW-1015">Disulfide bond</keyword>
<organism evidence="12 13">
    <name type="scientific">Actinomadura viridis</name>
    <dbReference type="NCBI Taxonomy" id="58110"/>
    <lineage>
        <taxon>Bacteria</taxon>
        <taxon>Bacillati</taxon>
        <taxon>Actinomycetota</taxon>
        <taxon>Actinomycetes</taxon>
        <taxon>Streptosporangiales</taxon>
        <taxon>Thermomonosporaceae</taxon>
        <taxon>Actinomadura</taxon>
    </lineage>
</organism>
<evidence type="ECO:0000256" key="3">
    <source>
        <dbReference type="ARBA" id="ARBA00022723"/>
    </source>
</evidence>
<gene>
    <name evidence="12" type="ORF">IW256_000608</name>
</gene>
<evidence type="ECO:0000256" key="1">
    <source>
        <dbReference type="ARBA" id="ARBA00008721"/>
    </source>
</evidence>
<dbReference type="RefSeq" id="WP_197009488.1">
    <property type="nucleotide sequence ID" value="NZ_BAABES010000013.1"/>
</dbReference>
<evidence type="ECO:0000256" key="9">
    <source>
        <dbReference type="SAM" id="MobiDB-lite"/>
    </source>
</evidence>
<feature type="signal peptide" evidence="10">
    <location>
        <begin position="1"/>
        <end position="18"/>
    </location>
</feature>
<evidence type="ECO:0000256" key="6">
    <source>
        <dbReference type="ARBA" id="ARBA00022833"/>
    </source>
</evidence>
<keyword evidence="3" id="KW-0479">Metal-binding</keyword>
<keyword evidence="4 10" id="KW-0732">Signal</keyword>
<dbReference type="GO" id="GO:0008237">
    <property type="term" value="F:metallopeptidase activity"/>
    <property type="evidence" value="ECO:0007669"/>
    <property type="project" value="UniProtKB-KW"/>
</dbReference>
<keyword evidence="5" id="KW-0378">Hydrolase</keyword>
<proteinExistence type="inferred from homology"/>
<comment type="caution">
    <text evidence="12">The sequence shown here is derived from an EMBL/GenBank/DDBJ whole genome shotgun (WGS) entry which is preliminary data.</text>
</comment>
<keyword evidence="7" id="KW-0482">Metalloprotease</keyword>
<feature type="chain" id="PRO_5038394943" description="Peptidase M43 pregnancy-associated plasma-A domain-containing protein" evidence="10">
    <location>
        <begin position="19"/>
        <end position="329"/>
    </location>
</feature>
<evidence type="ECO:0000256" key="10">
    <source>
        <dbReference type="SAM" id="SignalP"/>
    </source>
</evidence>
<dbReference type="GO" id="GO:0046872">
    <property type="term" value="F:metal ion binding"/>
    <property type="evidence" value="ECO:0007669"/>
    <property type="project" value="UniProtKB-KW"/>
</dbReference>
<dbReference type="InterPro" id="IPR008754">
    <property type="entry name" value="Peptidase_M43"/>
</dbReference>
<dbReference type="SUPFAM" id="SSF55486">
    <property type="entry name" value="Metalloproteases ('zincins'), catalytic domain"/>
    <property type="match status" value="1"/>
</dbReference>
<dbReference type="InterPro" id="IPR024079">
    <property type="entry name" value="MetalloPept_cat_dom_sf"/>
</dbReference>
<keyword evidence="6" id="KW-0862">Zinc</keyword>
<dbReference type="GO" id="GO:0006508">
    <property type="term" value="P:proteolysis"/>
    <property type="evidence" value="ECO:0007669"/>
    <property type="project" value="UniProtKB-KW"/>
</dbReference>
<evidence type="ECO:0000256" key="4">
    <source>
        <dbReference type="ARBA" id="ARBA00022729"/>
    </source>
</evidence>
<accession>A0A931GGM5</accession>
<protein>
    <recommendedName>
        <fullName evidence="11">Peptidase M43 pregnancy-associated plasma-A domain-containing protein</fullName>
    </recommendedName>
</protein>
<evidence type="ECO:0000313" key="13">
    <source>
        <dbReference type="Proteomes" id="UP000614047"/>
    </source>
</evidence>
<dbReference type="AlphaFoldDB" id="A0A931GGM5"/>
<keyword evidence="2" id="KW-0645">Protease</keyword>
<evidence type="ECO:0000259" key="11">
    <source>
        <dbReference type="Pfam" id="PF05572"/>
    </source>
</evidence>
<dbReference type="Pfam" id="PF05572">
    <property type="entry name" value="Peptidase_M43"/>
    <property type="match status" value="1"/>
</dbReference>
<dbReference type="PANTHER" id="PTHR47466">
    <property type="match status" value="1"/>
</dbReference>
<feature type="domain" description="Peptidase M43 pregnancy-associated plasma-A" evidence="11">
    <location>
        <begin position="238"/>
        <end position="319"/>
    </location>
</feature>
<evidence type="ECO:0000256" key="7">
    <source>
        <dbReference type="ARBA" id="ARBA00023049"/>
    </source>
</evidence>
<keyword evidence="13" id="KW-1185">Reference proteome</keyword>
<dbReference type="CDD" id="cd04275">
    <property type="entry name" value="ZnMc_pappalysin_like"/>
    <property type="match status" value="1"/>
</dbReference>
<evidence type="ECO:0000256" key="5">
    <source>
        <dbReference type="ARBA" id="ARBA00022801"/>
    </source>
</evidence>
<dbReference type="PANTHER" id="PTHR47466:SF1">
    <property type="entry name" value="METALLOPROTEASE MEP1 (AFU_ORTHOLOGUE AFUA_1G07730)-RELATED"/>
    <property type="match status" value="1"/>
</dbReference>
<evidence type="ECO:0000256" key="2">
    <source>
        <dbReference type="ARBA" id="ARBA00022670"/>
    </source>
</evidence>
<sequence>MKPFAAATLIAALVPVLAGPPAGASGPAGTAGTARLSSGTPGCPPAQARVPVRPGPHPGHGHGHGHGTGEPTPAETAAAERELRSLLGSLGGRPDAFSARRAVAPRVTVPVYFHVLHSGSAGNVPVATIQRQIQVLNEAHGGREGGADTGFRFVLRGVTRTDSAAWYAAPAQYEGAFKSHLRRGGAGTLNLYSADMGRELLGWSTFPWKYRSEPLMDGVVVNPDSMPGGSAPNFGRGHTATHEIGHWLGLYHTFHEGCEGAGDHVADTPSEAVPAKGCPIGKDTCAAPGADPVHNYMNYSFDGCMNQFTAGQAARMHDVWAAYRANDAV</sequence>
<name>A0A931GGM5_9ACTN</name>